<dbReference type="Pfam" id="PF19058">
    <property type="entry name" value="DUF5754"/>
    <property type="match status" value="1"/>
</dbReference>
<reference evidence="1" key="1">
    <citation type="submission" date="2024-06" db="EMBL/GenBank/DDBJ databases">
        <title>Evidence of context-dependent and transient costs of resisting viral infection in isolates of the marine microalga Micromonas sp. (class Mamiellophyceae).</title>
        <authorList>
            <person name="Bedi de Silva A."/>
            <person name="Schvarcz C.R."/>
            <person name="Steward G.R."/>
            <person name="Edwards K.F."/>
        </authorList>
    </citation>
    <scope>NUCLEOTIDE SEQUENCE</scope>
    <source>
        <strain evidence="1">McV-KB2</strain>
    </source>
</reference>
<name>A0AAU7YMU8_9PHYC</name>
<protein>
    <submittedName>
        <fullName evidence="1">Uncharacterized protein</fullName>
    </submittedName>
</protein>
<accession>A0AAU7YMU8</accession>
<evidence type="ECO:0000313" key="1">
    <source>
        <dbReference type="EMBL" id="XCA47368.1"/>
    </source>
</evidence>
<dbReference type="EMBL" id="PP911589">
    <property type="protein sequence ID" value="XCA47368.1"/>
    <property type="molecule type" value="Genomic_DNA"/>
</dbReference>
<sequence length="96" mass="11118">MKVTLRKSPNPEKKYRVTFEDGSHVDFGGAGYSDYTIHKDPSRMKRYLARHGRMGETWSKAGLKTAGFWSRWLLWSKPSMTGAKRLMSSRFGLRFV</sequence>
<organism evidence="1">
    <name type="scientific">Micromonas commoda virus</name>
    <dbReference type="NCBI Taxonomy" id="3057169"/>
    <lineage>
        <taxon>Viruses</taxon>
        <taxon>Varidnaviria</taxon>
        <taxon>Bamfordvirae</taxon>
        <taxon>Nucleocytoviricota</taxon>
        <taxon>Megaviricetes</taxon>
        <taxon>Algavirales</taxon>
        <taxon>Phycodnaviridae</taxon>
    </lineage>
</organism>
<proteinExistence type="predicted"/>
<dbReference type="InterPro" id="IPR043930">
    <property type="entry name" value="DUF5754"/>
</dbReference>